<protein>
    <submittedName>
        <fullName evidence="1">Uncharacterized protein</fullName>
    </submittedName>
</protein>
<keyword evidence="2" id="KW-1185">Reference proteome</keyword>
<accession>I6Z8V2</accession>
<reference evidence="1 2" key="1">
    <citation type="journal article" date="2013" name="PLoS ONE">
        <title>Genomic analysis of Melioribacter roseus, facultatively anaerobic organotrophic bacterium representing a novel deep lineage within Bacteriodetes/Chlorobi group.</title>
        <authorList>
            <person name="Kadnikov V.V."/>
            <person name="Mardanov A.V."/>
            <person name="Podosokorskaya O.A."/>
            <person name="Gavrilov S.N."/>
            <person name="Kublanov I.V."/>
            <person name="Beletsky A.V."/>
            <person name="Bonch-Osmolovskaya E.A."/>
            <person name="Ravin N.V."/>
        </authorList>
    </citation>
    <scope>NUCLEOTIDE SEQUENCE [LARGE SCALE GENOMIC DNA]</scope>
    <source>
        <strain evidence="2">JCM 17771 / P3M-2</strain>
    </source>
</reference>
<dbReference type="Proteomes" id="UP000009011">
    <property type="component" value="Chromosome"/>
</dbReference>
<dbReference type="KEGG" id="mro:MROS_2350"/>
<evidence type="ECO:0000313" key="1">
    <source>
        <dbReference type="EMBL" id="AFN75580.1"/>
    </source>
</evidence>
<evidence type="ECO:0000313" key="2">
    <source>
        <dbReference type="Proteomes" id="UP000009011"/>
    </source>
</evidence>
<sequence length="72" mass="8588">MFQKIKRDIYDKKEFLFFVIFTLVAPLFAQSGIEEEIKNIIKICLLKCLWCLLRNFLKPNSTYLITARWATV</sequence>
<gene>
    <name evidence="1" type="ordered locus">MROS_2350</name>
</gene>
<dbReference type="STRING" id="1191523.MROS_2350"/>
<organism evidence="1 2">
    <name type="scientific">Melioribacter roseus (strain DSM 23840 / JCM 17771 / VKM B-2668 / P3M-2)</name>
    <dbReference type="NCBI Taxonomy" id="1191523"/>
    <lineage>
        <taxon>Bacteria</taxon>
        <taxon>Pseudomonadati</taxon>
        <taxon>Ignavibacteriota</taxon>
        <taxon>Ignavibacteria</taxon>
        <taxon>Ignavibacteriales</taxon>
        <taxon>Melioribacteraceae</taxon>
        <taxon>Melioribacter</taxon>
    </lineage>
</organism>
<dbReference type="AlphaFoldDB" id="I6Z8V2"/>
<name>I6Z8V2_MELRP</name>
<dbReference type="HOGENOM" id="CLU_2717677_0_0_10"/>
<proteinExistence type="predicted"/>
<dbReference type="EMBL" id="CP003557">
    <property type="protein sequence ID" value="AFN75580.1"/>
    <property type="molecule type" value="Genomic_DNA"/>
</dbReference>